<evidence type="ECO:0000313" key="7">
    <source>
        <dbReference type="Proteomes" id="UP000694240"/>
    </source>
</evidence>
<reference evidence="6 7" key="1">
    <citation type="submission" date="2020-12" db="EMBL/GenBank/DDBJ databases">
        <title>Concerted genomic and epigenomic changes stabilize Arabidopsis allopolyploids.</title>
        <authorList>
            <person name="Chen Z."/>
        </authorList>
    </citation>
    <scope>NUCLEOTIDE SEQUENCE [LARGE SCALE GENOMIC DNA]</scope>
    <source>
        <strain evidence="6">Allo738</strain>
        <tissue evidence="6">Leaf</tissue>
    </source>
</reference>
<feature type="compositionally biased region" description="Polar residues" evidence="4">
    <location>
        <begin position="327"/>
        <end position="355"/>
    </location>
</feature>
<dbReference type="InterPro" id="IPR014002">
    <property type="entry name" value="Agenet_dom_plant"/>
</dbReference>
<gene>
    <name evidence="6" type="ORF">ISN45_Aa05g031490</name>
</gene>
<feature type="coiled-coil region" evidence="3">
    <location>
        <begin position="666"/>
        <end position="728"/>
    </location>
</feature>
<dbReference type="InterPro" id="IPR007930">
    <property type="entry name" value="DUF724"/>
</dbReference>
<feature type="domain" description="Agenet" evidence="5">
    <location>
        <begin position="89"/>
        <end position="145"/>
    </location>
</feature>
<keyword evidence="1" id="KW-0813">Transport</keyword>
<dbReference type="PANTHER" id="PTHR31917:SF136">
    <property type="entry name" value="DUF724 DOMAIN-CONTAINING PROTEIN 7"/>
    <property type="match status" value="1"/>
</dbReference>
<protein>
    <submittedName>
        <fullName evidence="6">Agenet-like domain</fullName>
    </submittedName>
</protein>
<feature type="compositionally biased region" description="Basic and acidic residues" evidence="4">
    <location>
        <begin position="447"/>
        <end position="463"/>
    </location>
</feature>
<dbReference type="EMBL" id="JAEFBK010000010">
    <property type="protein sequence ID" value="KAG7561774.1"/>
    <property type="molecule type" value="Genomic_DNA"/>
</dbReference>
<proteinExistence type="predicted"/>
<feature type="region of interest" description="Disordered" evidence="4">
    <location>
        <begin position="424"/>
        <end position="491"/>
    </location>
</feature>
<feature type="compositionally biased region" description="Polar residues" evidence="4">
    <location>
        <begin position="482"/>
        <end position="491"/>
    </location>
</feature>
<feature type="domain" description="Agenet" evidence="5">
    <location>
        <begin position="228"/>
        <end position="284"/>
    </location>
</feature>
<comment type="caution">
    <text evidence="6">The sequence shown here is derived from an EMBL/GenBank/DDBJ whole genome shotgun (WGS) entry which is preliminary data.</text>
</comment>
<dbReference type="AlphaFoldDB" id="A0A8T1ZTC6"/>
<keyword evidence="3" id="KW-0175">Coiled coil</keyword>
<dbReference type="Pfam" id="PF05641">
    <property type="entry name" value="Agenet"/>
    <property type="match status" value="2"/>
</dbReference>
<dbReference type="CDD" id="cd20405">
    <property type="entry name" value="Tudor_Agenet_AtDUF_rpt1_3"/>
    <property type="match status" value="2"/>
</dbReference>
<dbReference type="PANTHER" id="PTHR31917">
    <property type="entry name" value="AGENET DOMAIN-CONTAINING PROTEIN-RELATED"/>
    <property type="match status" value="1"/>
</dbReference>
<dbReference type="InterPro" id="IPR008395">
    <property type="entry name" value="Agenet-like_dom"/>
</dbReference>
<evidence type="ECO:0000256" key="4">
    <source>
        <dbReference type="SAM" id="MobiDB-lite"/>
    </source>
</evidence>
<dbReference type="SMART" id="SM00743">
    <property type="entry name" value="Agenet"/>
    <property type="match status" value="4"/>
</dbReference>
<keyword evidence="2" id="KW-0341">Growth regulation</keyword>
<evidence type="ECO:0000313" key="6">
    <source>
        <dbReference type="EMBL" id="KAG7561774.1"/>
    </source>
</evidence>
<evidence type="ECO:0000256" key="1">
    <source>
        <dbReference type="ARBA" id="ARBA00022448"/>
    </source>
</evidence>
<evidence type="ECO:0000259" key="5">
    <source>
        <dbReference type="SMART" id="SM00743"/>
    </source>
</evidence>
<keyword evidence="7" id="KW-1185">Reference proteome</keyword>
<organism evidence="6 7">
    <name type="scientific">Arabidopsis thaliana x Arabidopsis arenosa</name>
    <dbReference type="NCBI Taxonomy" id="1240361"/>
    <lineage>
        <taxon>Eukaryota</taxon>
        <taxon>Viridiplantae</taxon>
        <taxon>Streptophyta</taxon>
        <taxon>Embryophyta</taxon>
        <taxon>Tracheophyta</taxon>
        <taxon>Spermatophyta</taxon>
        <taxon>Magnoliopsida</taxon>
        <taxon>eudicotyledons</taxon>
        <taxon>Gunneridae</taxon>
        <taxon>Pentapetalae</taxon>
        <taxon>rosids</taxon>
        <taxon>malvids</taxon>
        <taxon>Brassicales</taxon>
        <taxon>Brassicaceae</taxon>
        <taxon>Camelineae</taxon>
        <taxon>Arabidopsis</taxon>
    </lineage>
</organism>
<feature type="region of interest" description="Disordered" evidence="4">
    <location>
        <begin position="327"/>
        <end position="356"/>
    </location>
</feature>
<dbReference type="Pfam" id="PF05266">
    <property type="entry name" value="DUF724"/>
    <property type="match status" value="1"/>
</dbReference>
<feature type="domain" description="Agenet" evidence="5">
    <location>
        <begin position="11"/>
        <end position="85"/>
    </location>
</feature>
<evidence type="ECO:0000256" key="2">
    <source>
        <dbReference type="ARBA" id="ARBA00022604"/>
    </source>
</evidence>
<feature type="compositionally biased region" description="Polar residues" evidence="4">
    <location>
        <begin position="437"/>
        <end position="446"/>
    </location>
</feature>
<dbReference type="Proteomes" id="UP000694240">
    <property type="component" value="Chromosome 10"/>
</dbReference>
<evidence type="ECO:0000256" key="3">
    <source>
        <dbReference type="SAM" id="Coils"/>
    </source>
</evidence>
<name>A0A8T1ZTC6_9BRAS</name>
<feature type="domain" description="Agenet" evidence="5">
    <location>
        <begin position="159"/>
        <end position="226"/>
    </location>
</feature>
<dbReference type="CDD" id="cd20406">
    <property type="entry name" value="Tudor_Agenet_AtDUF_rpt2_4"/>
    <property type="match status" value="2"/>
</dbReference>
<accession>A0A8T1ZTC6</accession>
<sequence>MLLTTGRKEKLSVSKGSEIEVSSQEFEYGTGNVWYCAILEENLAKSKRKKLSVRHLDPLLKDDYSPPLIQTTVHRLMRPVPPPDPFPEVDFEEGDVVDAAHKGGWWSGLVIKVLGNRRFLVYLRFQPDVIELQRKDLRPHLTWKDDEWFRCEKQQLTESDFSAGKSVEVRTEVHNLGDVWAPAMVIKENEDGTLLVKLKTLSDEEADCTKISVSYSKIRPSPLPIGLRDYLLMENVDALVESGWCPGVVSKVLFGKRYAVALGPNKESKEFSRLQLRPSIEWKDGVWHKEEKVYDSEESSHAVEETARSTRIRVTVRTALREKNASASVKNLRATRSSSGAIQNMQNPLPASSSGDVAAAGRVSVTVSETPLSETAAQLSGELGSRMTDVVMNENTPVTSQPEIAAPKDFHPSIVLGVAAAVKTQGKTSPKKKLQAMKNQKSSTNDSAKEKAPEEMKNRESVNKRKRGQPRKFISTEPKQKTGVSGNNSKAATIEHADMTDDDRPLASWIHAGNSSSGSAGLRQSVSRTPDLGLNTVVENHVDVMETPPARESTMVLPFVKKSQLWKVLESMEVFKTVPQRPHFSPLLDSEEEFREGDAIGTMVKFSSLLEKVNNLQVDDPISSINRIDECFLKLEKHGFNVTTPRSRIAKLLSIKERQTCALEELKAVEEKITENDNKRRKYEEDIAELQRQEVLMKEAKVTLDNEIARMQSQAAVLDQKVQNVDQEFQAIVATPWK</sequence>